<accession>A0ACB0IIP3</accession>
<organism evidence="1 2">
    <name type="scientific">Trifolium pratense</name>
    <name type="common">Red clover</name>
    <dbReference type="NCBI Taxonomy" id="57577"/>
    <lineage>
        <taxon>Eukaryota</taxon>
        <taxon>Viridiplantae</taxon>
        <taxon>Streptophyta</taxon>
        <taxon>Embryophyta</taxon>
        <taxon>Tracheophyta</taxon>
        <taxon>Spermatophyta</taxon>
        <taxon>Magnoliopsida</taxon>
        <taxon>eudicotyledons</taxon>
        <taxon>Gunneridae</taxon>
        <taxon>Pentapetalae</taxon>
        <taxon>rosids</taxon>
        <taxon>fabids</taxon>
        <taxon>Fabales</taxon>
        <taxon>Fabaceae</taxon>
        <taxon>Papilionoideae</taxon>
        <taxon>50 kb inversion clade</taxon>
        <taxon>NPAAA clade</taxon>
        <taxon>Hologalegina</taxon>
        <taxon>IRL clade</taxon>
        <taxon>Trifolieae</taxon>
        <taxon>Trifolium</taxon>
    </lineage>
</organism>
<keyword evidence="2" id="KW-1185">Reference proteome</keyword>
<reference evidence="1" key="1">
    <citation type="submission" date="2023-10" db="EMBL/GenBank/DDBJ databases">
        <authorList>
            <person name="Rodriguez Cubillos JULIANA M."/>
            <person name="De Vega J."/>
        </authorList>
    </citation>
    <scope>NUCLEOTIDE SEQUENCE</scope>
</reference>
<name>A0ACB0IIP3_TRIPR</name>
<evidence type="ECO:0000313" key="1">
    <source>
        <dbReference type="EMBL" id="CAJ2631850.1"/>
    </source>
</evidence>
<evidence type="ECO:0000313" key="2">
    <source>
        <dbReference type="Proteomes" id="UP001177021"/>
    </source>
</evidence>
<dbReference type="Proteomes" id="UP001177021">
    <property type="component" value="Unassembled WGS sequence"/>
</dbReference>
<dbReference type="EMBL" id="CASHSV030000001">
    <property type="protein sequence ID" value="CAJ2631850.1"/>
    <property type="molecule type" value="Genomic_DNA"/>
</dbReference>
<gene>
    <name evidence="1" type="ORF">MILVUS5_LOCUS3291</name>
</gene>
<proteinExistence type="predicted"/>
<protein>
    <submittedName>
        <fullName evidence="1">Uncharacterized protein</fullName>
    </submittedName>
</protein>
<comment type="caution">
    <text evidence="1">The sequence shown here is derived from an EMBL/GenBank/DDBJ whole genome shotgun (WGS) entry which is preliminary data.</text>
</comment>
<sequence>MSERISIGNNENRKLKRRIEEHSESRPEKESKVMSSTSESNAEDLLNLSLGIHTKSSIKSLEIGEHSRSSQNVVVEPLSQTVDVEPLDDEQKVTEFSCPYCDKKYSTPQALGGHQNAHKRERAFIKMEKQRREDELISNLRFRSVHQPNSYPISSPNHYQGYPYLGSANLHHPISHHTNNIKPSWANGSSYGGYGGLYMPNTPPTIPQLAMRMSSSSLTTTGTTNFLGGGQNIAFPIPQRSDTSGLELFAQANQTPSIAEPHTSPIGEDLIQTNSNRSASSTQSTSKELNLDFTL</sequence>